<dbReference type="PANTHER" id="PTHR42852:SF13">
    <property type="entry name" value="PROTEIN DIPZ"/>
    <property type="match status" value="1"/>
</dbReference>
<dbReference type="Pfam" id="PF12543">
    <property type="entry name" value="DUF3738"/>
    <property type="match status" value="1"/>
</dbReference>
<gene>
    <name evidence="2" type="ORF">ACFSRZ_05115</name>
</gene>
<dbReference type="InterPro" id="IPR050553">
    <property type="entry name" value="Thioredoxin_ResA/DsbE_sf"/>
</dbReference>
<dbReference type="CDD" id="cd02966">
    <property type="entry name" value="TlpA_like_family"/>
    <property type="match status" value="1"/>
</dbReference>
<dbReference type="InterPro" id="IPR013766">
    <property type="entry name" value="Thioredoxin_domain"/>
</dbReference>
<dbReference type="PROSITE" id="PS51257">
    <property type="entry name" value="PROKAR_LIPOPROTEIN"/>
    <property type="match status" value="1"/>
</dbReference>
<evidence type="ECO:0000313" key="3">
    <source>
        <dbReference type="Proteomes" id="UP001597508"/>
    </source>
</evidence>
<dbReference type="RefSeq" id="WP_379665444.1">
    <property type="nucleotide sequence ID" value="NZ_JBHULH010000001.1"/>
</dbReference>
<dbReference type="Gene3D" id="3.40.30.10">
    <property type="entry name" value="Glutaredoxin"/>
    <property type="match status" value="1"/>
</dbReference>
<protein>
    <submittedName>
        <fullName evidence="2">Redoxin domain-containing protein</fullName>
    </submittedName>
</protein>
<evidence type="ECO:0000313" key="2">
    <source>
        <dbReference type="EMBL" id="MFD2566740.1"/>
    </source>
</evidence>
<dbReference type="EMBL" id="JBHULH010000001">
    <property type="protein sequence ID" value="MFD2566740.1"/>
    <property type="molecule type" value="Genomic_DNA"/>
</dbReference>
<sequence>MKKILILLSFATVILACQKESIAVVELGKPVPNYTFNNILNSESDQISLKNLKGKAVVLEFWATWCGPCIPAMKKLNKLQQKFGDDLEVITISQEDNKRLERFIKTTQTSLMVVSDTGHAKIFPYKTIPHSVLIDKNGVVRAITSPENITEEVISDLLADKEIALEVKDDFYVDPTLKVETLKTVNHSDYRIVLKNYNQENRGGSKRLQDDEGNQKGIEMYNTNIPGMFMNLLDVSSPSRVVYRDSLSKDDFPYEKEHMYNMTVETSENYRDQWGKIGADFLNDYLDINARMSTEDMDCYILKKTENIIEESTSETSEFSFMGPIFKAKKIKIRRLVEYIENFTAIPVTDQTGLEGLYDIELNWQAEDPKTIHRELAKYGLKLKKSSRKLPIKVMEIYKKKV</sequence>
<feature type="domain" description="Thioredoxin" evidence="1">
    <location>
        <begin position="25"/>
        <end position="164"/>
    </location>
</feature>
<reference evidence="3" key="1">
    <citation type="journal article" date="2019" name="Int. J. Syst. Evol. Microbiol.">
        <title>The Global Catalogue of Microorganisms (GCM) 10K type strain sequencing project: providing services to taxonomists for standard genome sequencing and annotation.</title>
        <authorList>
            <consortium name="The Broad Institute Genomics Platform"/>
            <consortium name="The Broad Institute Genome Sequencing Center for Infectious Disease"/>
            <person name="Wu L."/>
            <person name="Ma J."/>
        </authorList>
    </citation>
    <scope>NUCLEOTIDE SEQUENCE [LARGE SCALE GENOMIC DNA]</scope>
    <source>
        <strain evidence="3">KCTC 52127</strain>
    </source>
</reference>
<dbReference type="InterPro" id="IPR017801">
    <property type="entry name" value="DUF3738"/>
</dbReference>
<name>A0ABW5LQ22_9FLAO</name>
<accession>A0ABW5LQ22</accession>
<dbReference type="Pfam" id="PF00578">
    <property type="entry name" value="AhpC-TSA"/>
    <property type="match status" value="1"/>
</dbReference>
<dbReference type="PROSITE" id="PS51352">
    <property type="entry name" value="THIOREDOXIN_2"/>
    <property type="match status" value="1"/>
</dbReference>
<dbReference type="PANTHER" id="PTHR42852">
    <property type="entry name" value="THIOL:DISULFIDE INTERCHANGE PROTEIN DSBE"/>
    <property type="match status" value="1"/>
</dbReference>
<comment type="caution">
    <text evidence="2">The sequence shown here is derived from an EMBL/GenBank/DDBJ whole genome shotgun (WGS) entry which is preliminary data.</text>
</comment>
<evidence type="ECO:0000259" key="1">
    <source>
        <dbReference type="PROSITE" id="PS51352"/>
    </source>
</evidence>
<dbReference type="InterPro" id="IPR000866">
    <property type="entry name" value="AhpC/TSA"/>
</dbReference>
<organism evidence="2 3">
    <name type="scientific">Pseudotenacibaculum haliotis</name>
    <dbReference type="NCBI Taxonomy" id="1862138"/>
    <lineage>
        <taxon>Bacteria</taxon>
        <taxon>Pseudomonadati</taxon>
        <taxon>Bacteroidota</taxon>
        <taxon>Flavobacteriia</taxon>
        <taxon>Flavobacteriales</taxon>
        <taxon>Flavobacteriaceae</taxon>
        <taxon>Pseudotenacibaculum</taxon>
    </lineage>
</organism>
<dbReference type="Proteomes" id="UP001597508">
    <property type="component" value="Unassembled WGS sequence"/>
</dbReference>
<dbReference type="InterPro" id="IPR036249">
    <property type="entry name" value="Thioredoxin-like_sf"/>
</dbReference>
<dbReference type="SUPFAM" id="SSF52833">
    <property type="entry name" value="Thioredoxin-like"/>
    <property type="match status" value="1"/>
</dbReference>
<keyword evidence="3" id="KW-1185">Reference proteome</keyword>
<proteinExistence type="predicted"/>